<dbReference type="InterPro" id="IPR002549">
    <property type="entry name" value="AI-2E-like"/>
</dbReference>
<feature type="transmembrane region" description="Helical" evidence="9">
    <location>
        <begin position="345"/>
        <end position="370"/>
    </location>
</feature>
<evidence type="ECO:0000256" key="3">
    <source>
        <dbReference type="ARBA" id="ARBA00022448"/>
    </source>
</evidence>
<feature type="transmembrane region" description="Helical" evidence="9">
    <location>
        <begin position="16"/>
        <end position="34"/>
    </location>
</feature>
<gene>
    <name evidence="10" type="ORF">EYR15_09880</name>
</gene>
<dbReference type="PANTHER" id="PTHR21716">
    <property type="entry name" value="TRANSMEMBRANE PROTEIN"/>
    <property type="match status" value="1"/>
</dbReference>
<keyword evidence="11" id="KW-1185">Reference proteome</keyword>
<name>A0A4Q9GH27_9HYPH</name>
<keyword evidence="3" id="KW-0813">Transport</keyword>
<evidence type="ECO:0000313" key="11">
    <source>
        <dbReference type="Proteomes" id="UP000291613"/>
    </source>
</evidence>
<feature type="transmembrane region" description="Helical" evidence="9">
    <location>
        <begin position="70"/>
        <end position="91"/>
    </location>
</feature>
<evidence type="ECO:0000256" key="7">
    <source>
        <dbReference type="ARBA" id="ARBA00023136"/>
    </source>
</evidence>
<feature type="transmembrane region" description="Helical" evidence="9">
    <location>
        <begin position="187"/>
        <end position="206"/>
    </location>
</feature>
<dbReference type="RefSeq" id="WP_131003379.1">
    <property type="nucleotide sequence ID" value="NZ_JBHSZR010000007.1"/>
</dbReference>
<keyword evidence="5 9" id="KW-0812">Transmembrane</keyword>
<evidence type="ECO:0000256" key="4">
    <source>
        <dbReference type="ARBA" id="ARBA00022475"/>
    </source>
</evidence>
<sequence length="648" mass="68676">MPEASSPEVGGLDSPLVRAASAAIVGTVVVAILYVGRDVLIPIALALLLSFVLAPLVGRARKLRVPRTPAVISVVLLAFVLLFGLSAMIAGQVGQLAADLPQYQSTMRDKAQSLRAATGGSRTLERAGDLLQSLGQELNAPTPQGETIGPDGKPLVDNRKSDQPLPVEIHNPPPTPMQNLQAIFEPLIHPLATAGIVMVFVIFILLQREDLRNRVMSLAGAHDIQRTTAALDDAAKRLSRLLLTQVAVNACFGVSIAIGLWLIGVPSAPLWGILGAVLRFVPYIGAVIAAIFPLILAASVDPGWTMFIWTAALFAVIEPIVGHVIEPLAYGRSTGLSPVAVVLAATFWTALWGPIGLVLSTPLTVCLVVLGRHVQALSFLDTMFGDRPSLTPPELFYQRMLVGDPAEAAEKAEEFLKERSLSTYYEEVALPGLLLASRDAARGALDDRRLATVRAAAHELVDDLDDWEDEDPSPPPLDKTTDSETIHAVEGTNAESSTAPLPVAPPPIVKVRCVGGRSQLDHAAAAISRQILVKHGVDATLEDEDFLSTSSVVELDPSGAPTIVLVVLLDPTEAHLRLAVRRAKRRAPQSVIVLGCWSTDEAETAGARKAGADAVGRSLTEVVSLCLDVGLPKSPAKTNPRPEVAVAT</sequence>
<comment type="subcellular location">
    <subcellularLocation>
        <location evidence="1">Cell membrane</location>
        <topology evidence="1">Multi-pass membrane protein</topology>
    </subcellularLocation>
</comment>
<evidence type="ECO:0000256" key="6">
    <source>
        <dbReference type="ARBA" id="ARBA00022989"/>
    </source>
</evidence>
<comment type="similarity">
    <text evidence="2">Belongs to the autoinducer-2 exporter (AI-2E) (TC 2.A.86) family.</text>
</comment>
<keyword evidence="6 9" id="KW-1133">Transmembrane helix</keyword>
<comment type="caution">
    <text evidence="10">The sequence shown here is derived from an EMBL/GenBank/DDBJ whole genome shotgun (WGS) entry which is preliminary data.</text>
</comment>
<feature type="transmembrane region" description="Helical" evidence="9">
    <location>
        <begin position="246"/>
        <end position="264"/>
    </location>
</feature>
<dbReference type="AlphaFoldDB" id="A0A4Q9GH27"/>
<feature type="transmembrane region" description="Helical" evidence="9">
    <location>
        <begin position="304"/>
        <end position="325"/>
    </location>
</feature>
<evidence type="ECO:0000256" key="8">
    <source>
        <dbReference type="SAM" id="MobiDB-lite"/>
    </source>
</evidence>
<feature type="transmembrane region" description="Helical" evidence="9">
    <location>
        <begin position="270"/>
        <end position="297"/>
    </location>
</feature>
<evidence type="ECO:0000256" key="2">
    <source>
        <dbReference type="ARBA" id="ARBA00009773"/>
    </source>
</evidence>
<dbReference type="GO" id="GO:0055085">
    <property type="term" value="P:transmembrane transport"/>
    <property type="evidence" value="ECO:0007669"/>
    <property type="project" value="TreeGrafter"/>
</dbReference>
<dbReference type="EMBL" id="SIUB01000004">
    <property type="protein sequence ID" value="TBN53322.1"/>
    <property type="molecule type" value="Genomic_DNA"/>
</dbReference>
<dbReference type="GO" id="GO:0005886">
    <property type="term" value="C:plasma membrane"/>
    <property type="evidence" value="ECO:0007669"/>
    <property type="project" value="UniProtKB-SubCell"/>
</dbReference>
<feature type="region of interest" description="Disordered" evidence="8">
    <location>
        <begin position="138"/>
        <end position="171"/>
    </location>
</feature>
<dbReference type="PANTHER" id="PTHR21716:SF53">
    <property type="entry name" value="PERMEASE PERM-RELATED"/>
    <property type="match status" value="1"/>
</dbReference>
<evidence type="ECO:0000256" key="9">
    <source>
        <dbReference type="SAM" id="Phobius"/>
    </source>
</evidence>
<proteinExistence type="inferred from homology"/>
<evidence type="ECO:0000256" key="1">
    <source>
        <dbReference type="ARBA" id="ARBA00004651"/>
    </source>
</evidence>
<feature type="compositionally biased region" description="Acidic residues" evidence="8">
    <location>
        <begin position="463"/>
        <end position="472"/>
    </location>
</feature>
<evidence type="ECO:0000256" key="5">
    <source>
        <dbReference type="ARBA" id="ARBA00022692"/>
    </source>
</evidence>
<accession>A0A4Q9GH27</accession>
<evidence type="ECO:0000313" key="10">
    <source>
        <dbReference type="EMBL" id="TBN53322.1"/>
    </source>
</evidence>
<feature type="transmembrane region" description="Helical" evidence="9">
    <location>
        <begin position="40"/>
        <end position="58"/>
    </location>
</feature>
<organism evidence="10 11">
    <name type="scientific">Hansschlegelia quercus</name>
    <dbReference type="NCBI Taxonomy" id="2528245"/>
    <lineage>
        <taxon>Bacteria</taxon>
        <taxon>Pseudomonadati</taxon>
        <taxon>Pseudomonadota</taxon>
        <taxon>Alphaproteobacteria</taxon>
        <taxon>Hyphomicrobiales</taxon>
        <taxon>Methylopilaceae</taxon>
        <taxon>Hansschlegelia</taxon>
    </lineage>
</organism>
<feature type="region of interest" description="Disordered" evidence="8">
    <location>
        <begin position="463"/>
        <end position="483"/>
    </location>
</feature>
<dbReference type="OrthoDB" id="9799225at2"/>
<reference evidence="10 11" key="1">
    <citation type="submission" date="2019-02" db="EMBL/GenBank/DDBJ databases">
        <title>Hansschlegelia quercus sp. nov., a novel methylotrophic bacterium from buds of oak (Quercus robur L.).</title>
        <authorList>
            <person name="Agafonova N.V."/>
            <person name="Kaparullina E.N."/>
            <person name="Grouzdev D.S."/>
            <person name="Doronina N.V."/>
        </authorList>
    </citation>
    <scope>NUCLEOTIDE SEQUENCE [LARGE SCALE GENOMIC DNA]</scope>
    <source>
        <strain evidence="10 11">Dub</strain>
    </source>
</reference>
<protein>
    <submittedName>
        <fullName evidence="10">AI-2E family transporter</fullName>
    </submittedName>
</protein>
<keyword evidence="4" id="KW-1003">Cell membrane</keyword>
<dbReference type="Proteomes" id="UP000291613">
    <property type="component" value="Unassembled WGS sequence"/>
</dbReference>
<keyword evidence="7 9" id="KW-0472">Membrane</keyword>
<dbReference type="Pfam" id="PF01594">
    <property type="entry name" value="AI-2E_transport"/>
    <property type="match status" value="1"/>
</dbReference>